<dbReference type="KEGG" id="pta:HPL003_20715"/>
<reference evidence="2" key="1">
    <citation type="submission" date="2011-11" db="EMBL/GenBank/DDBJ databases">
        <title>Complete sequence of Paenibacillus terrae HPL-003.</title>
        <authorList>
            <person name="Shin S.H."/>
            <person name="Kim S."/>
            <person name="Kim J.Y."/>
        </authorList>
    </citation>
    <scope>NUCLEOTIDE SEQUENCE [LARGE SCALE GENOMIC DNA]</scope>
    <source>
        <strain evidence="2">HPL-003</strain>
    </source>
</reference>
<dbReference type="AlphaFoldDB" id="G7VU61"/>
<reference key="2">
    <citation type="submission" date="2011-11" db="EMBL/GenBank/DDBJ databases">
        <authorList>
            <person name="Shin S.H."/>
            <person name="Kim S."/>
            <person name="Kim J.Y."/>
        </authorList>
    </citation>
    <scope>NUCLEOTIDE SEQUENCE</scope>
    <source>
        <strain>HPL-003</strain>
    </source>
</reference>
<protein>
    <submittedName>
        <fullName evidence="1">Uncharacterized protein</fullName>
    </submittedName>
</protein>
<proteinExistence type="predicted"/>
<name>G7VU61_PAETH</name>
<evidence type="ECO:0000313" key="1">
    <source>
        <dbReference type="EMBL" id="AET60877.1"/>
    </source>
</evidence>
<accession>G7VU61</accession>
<dbReference type="EMBL" id="CP003107">
    <property type="protein sequence ID" value="AET60877.1"/>
    <property type="molecule type" value="Genomic_DNA"/>
</dbReference>
<dbReference type="Proteomes" id="UP000005876">
    <property type="component" value="Chromosome"/>
</dbReference>
<gene>
    <name evidence="1" type="ordered locus">HPL003_20715</name>
</gene>
<sequence>MRVAIKFGQERTYTITESLGHVKMPGRFPVECLAERSAVHGI</sequence>
<evidence type="ECO:0000313" key="2">
    <source>
        <dbReference type="Proteomes" id="UP000005876"/>
    </source>
</evidence>
<dbReference type="HOGENOM" id="CLU_3255126_0_0_9"/>
<reference evidence="1 2" key="3">
    <citation type="journal article" date="2012" name="J. Bacteriol.">
        <title>Genome Sequence of Paenibacillus terrae HPL-003, a Xylanase-Producing Bacterium Isolated from Soil Found in Forest Residue.</title>
        <authorList>
            <person name="Shin S.H."/>
            <person name="Kim S."/>
            <person name="Kim J.Y."/>
            <person name="Song H.Y."/>
            <person name="Cho S.J."/>
            <person name="Kim D.R."/>
            <person name="Lee K.I."/>
            <person name="Lim H.K."/>
            <person name="Park N.J."/>
            <person name="Hwang I.T."/>
            <person name="Yang K.S."/>
        </authorList>
    </citation>
    <scope>NUCLEOTIDE SEQUENCE [LARGE SCALE GENOMIC DNA]</scope>
    <source>
        <strain evidence="1 2">HPL-003</strain>
    </source>
</reference>
<dbReference type="STRING" id="985665.HPL003_20715"/>
<organism evidence="1 2">
    <name type="scientific">Paenibacillus terrae (strain HPL-003)</name>
    <dbReference type="NCBI Taxonomy" id="985665"/>
    <lineage>
        <taxon>Bacteria</taxon>
        <taxon>Bacillati</taxon>
        <taxon>Bacillota</taxon>
        <taxon>Bacilli</taxon>
        <taxon>Bacillales</taxon>
        <taxon>Paenibacillaceae</taxon>
        <taxon>Paenibacillus</taxon>
    </lineage>
</organism>